<dbReference type="InterPro" id="IPR000182">
    <property type="entry name" value="GNAT_dom"/>
</dbReference>
<evidence type="ECO:0000313" key="3">
    <source>
        <dbReference type="Proteomes" id="UP000195043"/>
    </source>
</evidence>
<dbReference type="Pfam" id="PF00583">
    <property type="entry name" value="Acetyltransf_1"/>
    <property type="match status" value="1"/>
</dbReference>
<name>A0A242A956_9ENTE</name>
<dbReference type="PANTHER" id="PTHR39173">
    <property type="entry name" value="ACETYLTRANSFERASE"/>
    <property type="match status" value="1"/>
</dbReference>
<dbReference type="OrthoDB" id="9797989at2"/>
<dbReference type="Gene3D" id="3.40.630.30">
    <property type="match status" value="1"/>
</dbReference>
<reference evidence="2 3" key="1">
    <citation type="submission" date="2017-05" db="EMBL/GenBank/DDBJ databases">
        <title>The Genome Sequence of Enterococcus sp. 8G7_MSG3316.</title>
        <authorList>
            <consortium name="The Broad Institute Genomics Platform"/>
            <consortium name="The Broad Institute Genomic Center for Infectious Diseases"/>
            <person name="Earl A."/>
            <person name="Manson A."/>
            <person name="Schwartman J."/>
            <person name="Gilmore M."/>
            <person name="Abouelleil A."/>
            <person name="Cao P."/>
            <person name="Chapman S."/>
            <person name="Cusick C."/>
            <person name="Shea T."/>
            <person name="Young S."/>
            <person name="Neafsey D."/>
            <person name="Nusbaum C."/>
            <person name="Birren B."/>
        </authorList>
    </citation>
    <scope>NUCLEOTIDE SEQUENCE [LARGE SCALE GENOMIC DNA]</scope>
    <source>
        <strain evidence="2 3">8G7_MSG3316</strain>
    </source>
</reference>
<dbReference type="RefSeq" id="WP_086275447.1">
    <property type="nucleotide sequence ID" value="NZ_NGKU01000001.1"/>
</dbReference>
<dbReference type="CDD" id="cd04301">
    <property type="entry name" value="NAT_SF"/>
    <property type="match status" value="1"/>
</dbReference>
<evidence type="ECO:0000259" key="1">
    <source>
        <dbReference type="PROSITE" id="PS51186"/>
    </source>
</evidence>
<dbReference type="AlphaFoldDB" id="A0A242A956"/>
<proteinExistence type="predicted"/>
<sequence>MEFREVSLQDQAQVQVYRDAFIACNEVIHGGAGLAQAASVAQWLNDLTLFASETTVPAGYVQAKTYVAIEDGLIVGLLNLRLSLNDFLRHYGGHIGYSVKPDHRQKGIGAAMLKAGLQQAKAEGLTNVLLMCNQENSASAKVIEANGGQFADQIIDPSDGALLRRYWIDVT</sequence>
<dbReference type="InterPro" id="IPR016181">
    <property type="entry name" value="Acyl_CoA_acyltransferase"/>
</dbReference>
<comment type="caution">
    <text evidence="2">The sequence shown here is derived from an EMBL/GenBank/DDBJ whole genome shotgun (WGS) entry which is preliminary data.</text>
</comment>
<evidence type="ECO:0000313" key="2">
    <source>
        <dbReference type="EMBL" id="OTN77420.1"/>
    </source>
</evidence>
<organism evidence="2 3">
    <name type="scientific">Candidatus Enterococcus testudinis</name>
    <dbReference type="NCBI Taxonomy" id="1834191"/>
    <lineage>
        <taxon>Bacteria</taxon>
        <taxon>Bacillati</taxon>
        <taxon>Bacillota</taxon>
        <taxon>Bacilli</taxon>
        <taxon>Lactobacillales</taxon>
        <taxon>Enterococcaceae</taxon>
        <taxon>Enterococcus</taxon>
    </lineage>
</organism>
<protein>
    <recommendedName>
        <fullName evidence="1">N-acetyltransferase domain-containing protein</fullName>
    </recommendedName>
</protein>
<dbReference type="SUPFAM" id="SSF55729">
    <property type="entry name" value="Acyl-CoA N-acyltransferases (Nat)"/>
    <property type="match status" value="1"/>
</dbReference>
<accession>A0A242A956</accession>
<feature type="domain" description="N-acetyltransferase" evidence="1">
    <location>
        <begin position="1"/>
        <end position="169"/>
    </location>
</feature>
<gene>
    <name evidence="2" type="ORF">A5886_002520</name>
</gene>
<dbReference type="PROSITE" id="PS51186">
    <property type="entry name" value="GNAT"/>
    <property type="match status" value="1"/>
</dbReference>
<keyword evidence="3" id="KW-1185">Reference proteome</keyword>
<dbReference type="STRING" id="1834191.A5886_002520"/>
<dbReference type="Proteomes" id="UP000195043">
    <property type="component" value="Unassembled WGS sequence"/>
</dbReference>
<dbReference type="PANTHER" id="PTHR39173:SF1">
    <property type="entry name" value="ACETYLTRANSFERASE"/>
    <property type="match status" value="1"/>
</dbReference>
<dbReference type="GO" id="GO:0016747">
    <property type="term" value="F:acyltransferase activity, transferring groups other than amino-acyl groups"/>
    <property type="evidence" value="ECO:0007669"/>
    <property type="project" value="InterPro"/>
</dbReference>
<dbReference type="EMBL" id="NGKU01000001">
    <property type="protein sequence ID" value="OTN77420.1"/>
    <property type="molecule type" value="Genomic_DNA"/>
</dbReference>